<feature type="signal peptide" evidence="2">
    <location>
        <begin position="1"/>
        <end position="27"/>
    </location>
</feature>
<comment type="caution">
    <text evidence="3">The sequence shown here is derived from an EMBL/GenBank/DDBJ whole genome shotgun (WGS) entry which is preliminary data.</text>
</comment>
<keyword evidence="4" id="KW-1185">Reference proteome</keyword>
<dbReference type="AlphaFoldDB" id="A0A162SCT8"/>
<evidence type="ECO:0000313" key="3">
    <source>
        <dbReference type="EMBL" id="KZS21186.1"/>
    </source>
</evidence>
<feature type="region of interest" description="Disordered" evidence="1">
    <location>
        <begin position="51"/>
        <end position="77"/>
    </location>
</feature>
<name>A0A162SCT8_9CRUS</name>
<evidence type="ECO:0000256" key="2">
    <source>
        <dbReference type="SAM" id="SignalP"/>
    </source>
</evidence>
<accession>A0A162SCT8</accession>
<protein>
    <submittedName>
        <fullName evidence="3">Uncharacterized protein</fullName>
    </submittedName>
</protein>
<proteinExistence type="predicted"/>
<reference evidence="3 4" key="1">
    <citation type="submission" date="2016-03" db="EMBL/GenBank/DDBJ databases">
        <title>EvidentialGene: Evidence-directed Construction of Genes on Genomes.</title>
        <authorList>
            <person name="Gilbert D.G."/>
            <person name="Choi J.-H."/>
            <person name="Mockaitis K."/>
            <person name="Colbourne J."/>
            <person name="Pfrender M."/>
        </authorList>
    </citation>
    <scope>NUCLEOTIDE SEQUENCE [LARGE SCALE GENOMIC DNA]</scope>
    <source>
        <strain evidence="3 4">Xinb3</strain>
        <tissue evidence="3">Complete organism</tissue>
    </source>
</reference>
<dbReference type="EMBL" id="LRGB01000055">
    <property type="protein sequence ID" value="KZS21186.1"/>
    <property type="molecule type" value="Genomic_DNA"/>
</dbReference>
<feature type="chain" id="PRO_5007839376" evidence="2">
    <location>
        <begin position="28"/>
        <end position="142"/>
    </location>
</feature>
<sequence>MTIPVFNMLSFKFKPLLFIIIVFGTQGSIDSEVVGDGRVVDRSLVELILHLDGNNHDDSNNDDEEMEGGLTQDNNIDLPRTVQAQALNEKNSQLLPFGSLEAYPSTSGGSGVLKRSASSLSQKRNSSSPVCGSTTETSPRDH</sequence>
<keyword evidence="2" id="KW-0732">Signal</keyword>
<evidence type="ECO:0000256" key="1">
    <source>
        <dbReference type="SAM" id="MobiDB-lite"/>
    </source>
</evidence>
<feature type="compositionally biased region" description="Polar residues" evidence="1">
    <location>
        <begin position="116"/>
        <end position="142"/>
    </location>
</feature>
<gene>
    <name evidence="3" type="ORF">APZ42_011959</name>
</gene>
<evidence type="ECO:0000313" key="4">
    <source>
        <dbReference type="Proteomes" id="UP000076858"/>
    </source>
</evidence>
<organism evidence="3 4">
    <name type="scientific">Daphnia magna</name>
    <dbReference type="NCBI Taxonomy" id="35525"/>
    <lineage>
        <taxon>Eukaryota</taxon>
        <taxon>Metazoa</taxon>
        <taxon>Ecdysozoa</taxon>
        <taxon>Arthropoda</taxon>
        <taxon>Crustacea</taxon>
        <taxon>Branchiopoda</taxon>
        <taxon>Diplostraca</taxon>
        <taxon>Cladocera</taxon>
        <taxon>Anomopoda</taxon>
        <taxon>Daphniidae</taxon>
        <taxon>Daphnia</taxon>
    </lineage>
</organism>
<feature type="region of interest" description="Disordered" evidence="1">
    <location>
        <begin position="105"/>
        <end position="142"/>
    </location>
</feature>
<dbReference type="Proteomes" id="UP000076858">
    <property type="component" value="Unassembled WGS sequence"/>
</dbReference>